<dbReference type="Proteomes" id="UP000198756">
    <property type="component" value="Unassembled WGS sequence"/>
</dbReference>
<protein>
    <submittedName>
        <fullName evidence="2">DNA binding domain-containing protein, excisionase family</fullName>
    </submittedName>
</protein>
<name>A0A1G5ZKI7_9BACT</name>
<evidence type="ECO:0000313" key="3">
    <source>
        <dbReference type="Proteomes" id="UP000198756"/>
    </source>
</evidence>
<accession>A0A1G5ZKI7</accession>
<feature type="domain" description="Helix-turn-helix" evidence="1">
    <location>
        <begin position="98"/>
        <end position="142"/>
    </location>
</feature>
<dbReference type="GO" id="GO:0003677">
    <property type="term" value="F:DNA binding"/>
    <property type="evidence" value="ECO:0007669"/>
    <property type="project" value="InterPro"/>
</dbReference>
<dbReference type="STRING" id="279824.SAMN03080617_04054"/>
<dbReference type="EMBL" id="FMXE01000044">
    <property type="protein sequence ID" value="SDA95359.1"/>
    <property type="molecule type" value="Genomic_DNA"/>
</dbReference>
<proteinExistence type="predicted"/>
<reference evidence="3" key="1">
    <citation type="submission" date="2016-10" db="EMBL/GenBank/DDBJ databases">
        <authorList>
            <person name="Varghese N."/>
            <person name="Submissions S."/>
        </authorList>
    </citation>
    <scope>NUCLEOTIDE SEQUENCE [LARGE SCALE GENOMIC DNA]</scope>
    <source>
        <strain evidence="3">DSM 22703</strain>
    </source>
</reference>
<dbReference type="SUPFAM" id="SSF46955">
    <property type="entry name" value="Putative DNA-binding domain"/>
    <property type="match status" value="1"/>
</dbReference>
<dbReference type="InterPro" id="IPR010093">
    <property type="entry name" value="SinI_DNA-bd"/>
</dbReference>
<dbReference type="AlphaFoldDB" id="A0A1G5ZKI7"/>
<dbReference type="NCBIfam" id="TIGR01764">
    <property type="entry name" value="excise"/>
    <property type="match status" value="1"/>
</dbReference>
<sequence>MNFVSVIAFATLTKSTKISNIMPVTLKNPTAKEQTEAKLSVAALKQVRSSLEGKKAVVFEVEGRKIEVPRKAFLLIEKVLHEVAEGKSVKISVVNEELTTQEAADLLQVSRPHLVKLLDTGKIPSKKVGSHRRVKRSDVLKYESDLKEIRRKGLEFLAKEAQEMGLGY</sequence>
<organism evidence="2 3">
    <name type="scientific">Algoriphagus alkaliphilus</name>
    <dbReference type="NCBI Taxonomy" id="279824"/>
    <lineage>
        <taxon>Bacteria</taxon>
        <taxon>Pseudomonadati</taxon>
        <taxon>Bacteroidota</taxon>
        <taxon>Cytophagia</taxon>
        <taxon>Cytophagales</taxon>
        <taxon>Cyclobacteriaceae</taxon>
        <taxon>Algoriphagus</taxon>
    </lineage>
</organism>
<evidence type="ECO:0000313" key="2">
    <source>
        <dbReference type="EMBL" id="SDA95359.1"/>
    </source>
</evidence>
<dbReference type="Pfam" id="PF12728">
    <property type="entry name" value="HTH_17"/>
    <property type="match status" value="1"/>
</dbReference>
<gene>
    <name evidence="2" type="ORF">SAMN03080617_04054</name>
</gene>
<evidence type="ECO:0000259" key="1">
    <source>
        <dbReference type="Pfam" id="PF12728"/>
    </source>
</evidence>
<dbReference type="InterPro" id="IPR041657">
    <property type="entry name" value="HTH_17"/>
</dbReference>
<keyword evidence="3" id="KW-1185">Reference proteome</keyword>
<dbReference type="InterPro" id="IPR009061">
    <property type="entry name" value="DNA-bd_dom_put_sf"/>
</dbReference>